<dbReference type="SMART" id="SM00867">
    <property type="entry name" value="YceI"/>
    <property type="match status" value="1"/>
</dbReference>
<dbReference type="Proteomes" id="UP000631312">
    <property type="component" value="Unassembled WGS sequence"/>
</dbReference>
<evidence type="ECO:0000313" key="5">
    <source>
        <dbReference type="Proteomes" id="UP000590511"/>
    </source>
</evidence>
<evidence type="ECO:0000259" key="2">
    <source>
        <dbReference type="SMART" id="SM00867"/>
    </source>
</evidence>
<dbReference type="EMBL" id="BOMP01000068">
    <property type="protein sequence ID" value="GIE41350.1"/>
    <property type="molecule type" value="Genomic_DNA"/>
</dbReference>
<dbReference type="AlphaFoldDB" id="A0A7W7H914"/>
<proteinExistence type="inferred from homology"/>
<dbReference type="InterPro" id="IPR007372">
    <property type="entry name" value="Lipid/polyisoprenoid-bd_YceI"/>
</dbReference>
<organism evidence="4 5">
    <name type="scientific">Actinoplanes lobatus</name>
    <dbReference type="NCBI Taxonomy" id="113568"/>
    <lineage>
        <taxon>Bacteria</taxon>
        <taxon>Bacillati</taxon>
        <taxon>Actinomycetota</taxon>
        <taxon>Actinomycetes</taxon>
        <taxon>Micromonosporales</taxon>
        <taxon>Micromonosporaceae</taxon>
        <taxon>Actinoplanes</taxon>
    </lineage>
</organism>
<name>A0A7W7H914_9ACTN</name>
<evidence type="ECO:0000313" key="3">
    <source>
        <dbReference type="EMBL" id="GIE41350.1"/>
    </source>
</evidence>
<evidence type="ECO:0000313" key="4">
    <source>
        <dbReference type="EMBL" id="MBB4746141.1"/>
    </source>
</evidence>
<dbReference type="Pfam" id="PF04264">
    <property type="entry name" value="YceI"/>
    <property type="match status" value="1"/>
</dbReference>
<dbReference type="Proteomes" id="UP000590511">
    <property type="component" value="Unassembled WGS sequence"/>
</dbReference>
<reference evidence="3 6" key="2">
    <citation type="submission" date="2021-01" db="EMBL/GenBank/DDBJ databases">
        <title>Whole genome shotgun sequence of Actinoplanes lobatus NBRC 12513.</title>
        <authorList>
            <person name="Komaki H."/>
            <person name="Tamura T."/>
        </authorList>
    </citation>
    <scope>NUCLEOTIDE SEQUENCE [LARGE SCALE GENOMIC DNA]</scope>
    <source>
        <strain evidence="3 6">NBRC 12513</strain>
    </source>
</reference>
<dbReference type="EMBL" id="JACHNC010000001">
    <property type="protein sequence ID" value="MBB4746141.1"/>
    <property type="molecule type" value="Genomic_DNA"/>
</dbReference>
<dbReference type="RefSeq" id="WP_188118971.1">
    <property type="nucleotide sequence ID" value="NZ_BOMP01000068.1"/>
</dbReference>
<comment type="caution">
    <text evidence="4">The sequence shown here is derived from an EMBL/GenBank/DDBJ whole genome shotgun (WGS) entry which is preliminary data.</text>
</comment>
<sequence length="187" mass="19949">MTTNQLTGIRPGTYLLDPARSSCRITAAHVFGLRPVTGTMALTGGTVTVAADPERSIASAELDASSFTTDDPRRDRDVRGRRFLDTVNHPEIGFRSTGLHLDPEGWRMTGVLAVRGGCCDVTLNVHPAIPVGDGYRLTAVCLVDRVAAGVTAGRPLIARHIRVELDLCALRIPAVPTPHTADAVSYP</sequence>
<gene>
    <name evidence="3" type="ORF">Alo02nite_42480</name>
    <name evidence="4" type="ORF">BJ964_000302</name>
</gene>
<reference evidence="4 5" key="1">
    <citation type="submission" date="2020-08" db="EMBL/GenBank/DDBJ databases">
        <title>Sequencing the genomes of 1000 actinobacteria strains.</title>
        <authorList>
            <person name="Klenk H.-P."/>
        </authorList>
    </citation>
    <scope>NUCLEOTIDE SEQUENCE [LARGE SCALE GENOMIC DNA]</scope>
    <source>
        <strain evidence="4 5">DSM 43150</strain>
    </source>
</reference>
<protein>
    <submittedName>
        <fullName evidence="4">Polyisoprenoid-binding protein YceI</fullName>
    </submittedName>
</protein>
<evidence type="ECO:0000256" key="1">
    <source>
        <dbReference type="ARBA" id="ARBA00008812"/>
    </source>
</evidence>
<accession>A0A7W7H914</accession>
<dbReference type="PANTHER" id="PTHR34406:SF1">
    <property type="entry name" value="PROTEIN YCEI"/>
    <property type="match status" value="1"/>
</dbReference>
<dbReference type="InterPro" id="IPR036761">
    <property type="entry name" value="TTHA0802/YceI-like_sf"/>
</dbReference>
<dbReference type="Gene3D" id="2.40.128.110">
    <property type="entry name" value="Lipid/polyisoprenoid-binding, YceI-like"/>
    <property type="match status" value="1"/>
</dbReference>
<keyword evidence="6" id="KW-1185">Reference proteome</keyword>
<evidence type="ECO:0000313" key="6">
    <source>
        <dbReference type="Proteomes" id="UP000631312"/>
    </source>
</evidence>
<comment type="similarity">
    <text evidence="1">Belongs to the UPF0312 family.</text>
</comment>
<dbReference type="SUPFAM" id="SSF101874">
    <property type="entry name" value="YceI-like"/>
    <property type="match status" value="1"/>
</dbReference>
<dbReference type="PANTHER" id="PTHR34406">
    <property type="entry name" value="PROTEIN YCEI"/>
    <property type="match status" value="1"/>
</dbReference>
<feature type="domain" description="Lipid/polyisoprenoid-binding YceI-like" evidence="2">
    <location>
        <begin position="13"/>
        <end position="170"/>
    </location>
</feature>